<dbReference type="HOGENOM" id="CLU_046871_2_0_1"/>
<proteinExistence type="predicted"/>
<dbReference type="PROSITE" id="PS50888">
    <property type="entry name" value="BHLH"/>
    <property type="match status" value="1"/>
</dbReference>
<feature type="region of interest" description="Disordered" evidence="4">
    <location>
        <begin position="54"/>
        <end position="123"/>
    </location>
</feature>
<name>W6MTH3_9ASCO</name>
<dbReference type="InterPro" id="IPR036638">
    <property type="entry name" value="HLH_DNA-bd_sf"/>
</dbReference>
<dbReference type="InterPro" id="IPR047206">
    <property type="entry name" value="bHLHzip_scCBP1-like"/>
</dbReference>
<organism evidence="6 7">
    <name type="scientific">Kuraishia capsulata CBS 1993</name>
    <dbReference type="NCBI Taxonomy" id="1382522"/>
    <lineage>
        <taxon>Eukaryota</taxon>
        <taxon>Fungi</taxon>
        <taxon>Dikarya</taxon>
        <taxon>Ascomycota</taxon>
        <taxon>Saccharomycotina</taxon>
        <taxon>Pichiomycetes</taxon>
        <taxon>Pichiales</taxon>
        <taxon>Pichiaceae</taxon>
        <taxon>Kuraishia</taxon>
    </lineage>
</organism>
<dbReference type="CDD" id="cd11398">
    <property type="entry name" value="bHLHzip_scCBP1"/>
    <property type="match status" value="1"/>
</dbReference>
<dbReference type="GO" id="GO:0003677">
    <property type="term" value="F:DNA binding"/>
    <property type="evidence" value="ECO:0007669"/>
    <property type="project" value="UniProtKB-KW"/>
</dbReference>
<feature type="coiled-coil region" evidence="3">
    <location>
        <begin position="178"/>
        <end position="209"/>
    </location>
</feature>
<feature type="region of interest" description="Disordered" evidence="4">
    <location>
        <begin position="1"/>
        <end position="25"/>
    </location>
</feature>
<dbReference type="GO" id="GO:0003700">
    <property type="term" value="F:DNA-binding transcription factor activity"/>
    <property type="evidence" value="ECO:0007669"/>
    <property type="project" value="InterPro"/>
</dbReference>
<dbReference type="RefSeq" id="XP_022462003.1">
    <property type="nucleotide sequence ID" value="XM_022604996.1"/>
</dbReference>
<sequence length="211" mass="24239">MSHQQKRAKKDESGPDSKHFKPNDVAVAALKYDNGAKDQEMAIDSELLTAAAQNATADRGADQQIPQQNQDPGVDQLYSRYQQQQTQQHSNGDTEVKPAAGSDEWHRQRKHTHKEVERRRRESINTGIRQLAELLPRQDTNKAQVLGRAVEYIKQLKETENSNIEKWTLEKLITDQAVSELATSNDKLKVELEKAYRENESLKREIERLKR</sequence>
<dbReference type="PANTHER" id="PTHR47787:SF1">
    <property type="entry name" value="CENTROMERE-BINDING PROTEIN 1"/>
    <property type="match status" value="1"/>
</dbReference>
<dbReference type="AlphaFoldDB" id="W6MTH3"/>
<gene>
    <name evidence="6" type="ORF">KUCA_T00006019001</name>
</gene>
<dbReference type="GO" id="GO:0046983">
    <property type="term" value="F:protein dimerization activity"/>
    <property type="evidence" value="ECO:0007669"/>
    <property type="project" value="InterPro"/>
</dbReference>
<dbReference type="Gene3D" id="4.10.280.10">
    <property type="entry name" value="Helix-loop-helix DNA-binding domain"/>
    <property type="match status" value="1"/>
</dbReference>
<evidence type="ECO:0000256" key="1">
    <source>
        <dbReference type="ARBA" id="ARBA00023125"/>
    </source>
</evidence>
<evidence type="ECO:0000256" key="3">
    <source>
        <dbReference type="SAM" id="Coils"/>
    </source>
</evidence>
<dbReference type="PANTHER" id="PTHR47787">
    <property type="entry name" value="CENTROMERE-BINDING PROTEIN 1"/>
    <property type="match status" value="1"/>
</dbReference>
<evidence type="ECO:0000259" key="5">
    <source>
        <dbReference type="PROSITE" id="PS50888"/>
    </source>
</evidence>
<accession>W6MTH3</accession>
<evidence type="ECO:0000256" key="2">
    <source>
        <dbReference type="ARBA" id="ARBA00023242"/>
    </source>
</evidence>
<keyword evidence="2" id="KW-0539">Nucleus</keyword>
<dbReference type="Pfam" id="PF00010">
    <property type="entry name" value="HLH"/>
    <property type="match status" value="1"/>
</dbReference>
<evidence type="ECO:0000256" key="4">
    <source>
        <dbReference type="SAM" id="MobiDB-lite"/>
    </source>
</evidence>
<dbReference type="EMBL" id="HG793131">
    <property type="protein sequence ID" value="CDK30024.1"/>
    <property type="molecule type" value="Genomic_DNA"/>
</dbReference>
<reference evidence="6" key="1">
    <citation type="submission" date="2013-12" db="EMBL/GenBank/DDBJ databases">
        <authorList>
            <person name="Genoscope - CEA"/>
        </authorList>
    </citation>
    <scope>NUCLEOTIDE SEQUENCE</scope>
    <source>
        <strain evidence="6">CBS 1993</strain>
    </source>
</reference>
<dbReference type="STRING" id="1382522.W6MTH3"/>
<dbReference type="Proteomes" id="UP000019384">
    <property type="component" value="Unassembled WGS sequence"/>
</dbReference>
<dbReference type="SUPFAM" id="SSF47459">
    <property type="entry name" value="HLH, helix-loop-helix DNA-binding domain"/>
    <property type="match status" value="1"/>
</dbReference>
<evidence type="ECO:0000313" key="6">
    <source>
        <dbReference type="EMBL" id="CDK30024.1"/>
    </source>
</evidence>
<evidence type="ECO:0000313" key="7">
    <source>
        <dbReference type="Proteomes" id="UP000019384"/>
    </source>
</evidence>
<keyword evidence="3" id="KW-0175">Coiled coil</keyword>
<dbReference type="GO" id="GO:0005634">
    <property type="term" value="C:nucleus"/>
    <property type="evidence" value="ECO:0007669"/>
    <property type="project" value="TreeGrafter"/>
</dbReference>
<protein>
    <recommendedName>
        <fullName evidence="5">BHLH domain-containing protein</fullName>
    </recommendedName>
</protein>
<feature type="domain" description="BHLH" evidence="5">
    <location>
        <begin position="108"/>
        <end position="156"/>
    </location>
</feature>
<dbReference type="InterPro" id="IPR011598">
    <property type="entry name" value="bHLH_dom"/>
</dbReference>
<feature type="compositionally biased region" description="Basic and acidic residues" evidence="4">
    <location>
        <begin position="9"/>
        <end position="22"/>
    </location>
</feature>
<dbReference type="GeneID" id="34523391"/>
<keyword evidence="7" id="KW-1185">Reference proteome</keyword>
<reference evidence="6" key="2">
    <citation type="submission" date="2014-02" db="EMBL/GenBank/DDBJ databases">
        <title>Complete DNA sequence of /Kuraishia capsulata/ illustrates novel genomic features among budding yeasts (/Saccharomycotina/).</title>
        <authorList>
            <person name="Morales L."/>
            <person name="Noel B."/>
            <person name="Porcel B."/>
            <person name="Marcet-Houben M."/>
            <person name="Hullo M-F."/>
            <person name="Sacerdot C."/>
            <person name="Tekaia F."/>
            <person name="Leh-Louis V."/>
            <person name="Despons L."/>
            <person name="Khanna V."/>
            <person name="Aury J-M."/>
            <person name="Barbe V."/>
            <person name="Couloux A."/>
            <person name="Labadie K."/>
            <person name="Pelletier E."/>
            <person name="Souciet J-L."/>
            <person name="Boekhout T."/>
            <person name="Gabaldon T."/>
            <person name="Wincker P."/>
            <person name="Dujon B."/>
        </authorList>
    </citation>
    <scope>NUCLEOTIDE SEQUENCE</scope>
    <source>
        <strain evidence="6">CBS 1993</strain>
    </source>
</reference>
<feature type="compositionally biased region" description="Basic and acidic residues" evidence="4">
    <location>
        <begin position="114"/>
        <end position="123"/>
    </location>
</feature>
<dbReference type="SMART" id="SM00353">
    <property type="entry name" value="HLH"/>
    <property type="match status" value="1"/>
</dbReference>
<keyword evidence="1" id="KW-0238">DNA-binding</keyword>
<dbReference type="OrthoDB" id="71302at2759"/>